<keyword evidence="2" id="KW-1185">Reference proteome</keyword>
<accession>A0A0G9HC70</accession>
<dbReference type="Proteomes" id="UP000182987">
    <property type="component" value="Chromosome"/>
</dbReference>
<organism evidence="1 2">
    <name type="scientific">Luteibacter rhizovicinus DSM 16549</name>
    <dbReference type="NCBI Taxonomy" id="1440763"/>
    <lineage>
        <taxon>Bacteria</taxon>
        <taxon>Pseudomonadati</taxon>
        <taxon>Pseudomonadota</taxon>
        <taxon>Gammaproteobacteria</taxon>
        <taxon>Lysobacterales</taxon>
        <taxon>Rhodanobacteraceae</taxon>
        <taxon>Luteibacter</taxon>
    </lineage>
</organism>
<dbReference type="KEGG" id="lrz:BJI69_20010"/>
<evidence type="ECO:0000313" key="2">
    <source>
        <dbReference type="Proteomes" id="UP000182987"/>
    </source>
</evidence>
<sequence length="178" mass="19704">MLALTFQATAADLPKDVQAQLPKGFEVMQSRTGPQLGDRRESLLVVVHQATDTREQPSPRPLLIFERQGEGDFKLIARNDTVVLRADQGGQCDPFEDADEGLAVKGLYFTVENAVACGSHWSDFVTFRYDANASRWLFSSEILTSSFPLEGKPDKTSVTRANKASPVSFADWRSEHSP</sequence>
<protein>
    <submittedName>
        <fullName evidence="1">Uncharacterized protein</fullName>
    </submittedName>
</protein>
<dbReference type="EMBL" id="CP017480">
    <property type="protein sequence ID" value="APG06663.1"/>
    <property type="molecule type" value="Genomic_DNA"/>
</dbReference>
<dbReference type="PATRIC" id="fig|1440763.5.peg.1623"/>
<dbReference type="AlphaFoldDB" id="A0A0G9HC70"/>
<dbReference type="STRING" id="1440763.BJI69_20010"/>
<proteinExistence type="predicted"/>
<reference evidence="2" key="1">
    <citation type="submission" date="2016-09" db="EMBL/GenBank/DDBJ databases">
        <authorList>
            <person name="Lysoe E."/>
        </authorList>
    </citation>
    <scope>NUCLEOTIDE SEQUENCE [LARGE SCALE GENOMIC DNA]</scope>
    <source>
        <strain evidence="2">LJ96T</strain>
    </source>
</reference>
<name>A0A0G9HC70_9GAMM</name>
<gene>
    <name evidence="1" type="ORF">BJI69_20010</name>
</gene>
<evidence type="ECO:0000313" key="1">
    <source>
        <dbReference type="EMBL" id="APG06663.1"/>
    </source>
</evidence>